<protein>
    <submittedName>
        <fullName evidence="1">CLUMA_CG002717, isoform A</fullName>
    </submittedName>
</protein>
<name>A0A1J1HN02_9DIPT</name>
<proteinExistence type="predicted"/>
<evidence type="ECO:0000313" key="2">
    <source>
        <dbReference type="Proteomes" id="UP000183832"/>
    </source>
</evidence>
<keyword evidence="2" id="KW-1185">Reference proteome</keyword>
<gene>
    <name evidence="1" type="ORF">CLUMA_CG002717</name>
</gene>
<evidence type="ECO:0000313" key="1">
    <source>
        <dbReference type="EMBL" id="CRK88890.1"/>
    </source>
</evidence>
<sequence length="112" mass="13384">MSEIVYILNWNSGWKKARFYGGNCRRDFFYAIITHGQKNLFRFVQTNANYYHHQIFSCEILSLAAMDAEAKTSFFVVFRIQKSRLKSQSHIYRRLLNGHLYKKRDGMDLIYS</sequence>
<dbReference type="EMBL" id="CVRI01000010">
    <property type="protein sequence ID" value="CRK88890.1"/>
    <property type="molecule type" value="Genomic_DNA"/>
</dbReference>
<organism evidence="1 2">
    <name type="scientific">Clunio marinus</name>
    <dbReference type="NCBI Taxonomy" id="568069"/>
    <lineage>
        <taxon>Eukaryota</taxon>
        <taxon>Metazoa</taxon>
        <taxon>Ecdysozoa</taxon>
        <taxon>Arthropoda</taxon>
        <taxon>Hexapoda</taxon>
        <taxon>Insecta</taxon>
        <taxon>Pterygota</taxon>
        <taxon>Neoptera</taxon>
        <taxon>Endopterygota</taxon>
        <taxon>Diptera</taxon>
        <taxon>Nematocera</taxon>
        <taxon>Chironomoidea</taxon>
        <taxon>Chironomidae</taxon>
        <taxon>Clunio</taxon>
    </lineage>
</organism>
<dbReference type="Proteomes" id="UP000183832">
    <property type="component" value="Unassembled WGS sequence"/>
</dbReference>
<accession>A0A1J1HN02</accession>
<dbReference type="AlphaFoldDB" id="A0A1J1HN02"/>
<reference evidence="1 2" key="1">
    <citation type="submission" date="2015-04" db="EMBL/GenBank/DDBJ databases">
        <authorList>
            <person name="Syromyatnikov M.Y."/>
            <person name="Popov V.N."/>
        </authorList>
    </citation>
    <scope>NUCLEOTIDE SEQUENCE [LARGE SCALE GENOMIC DNA]</scope>
</reference>